<feature type="compositionally biased region" description="Acidic residues" evidence="1">
    <location>
        <begin position="447"/>
        <end position="456"/>
    </location>
</feature>
<dbReference type="Proteomes" id="UP001652600">
    <property type="component" value="Chromosome 9"/>
</dbReference>
<feature type="region of interest" description="Disordered" evidence="1">
    <location>
        <begin position="1"/>
        <end position="30"/>
    </location>
</feature>
<evidence type="ECO:0000259" key="2">
    <source>
        <dbReference type="Pfam" id="PF09331"/>
    </source>
</evidence>
<dbReference type="RefSeq" id="XP_050946006.1">
    <property type="nucleotide sequence ID" value="XM_051090049.1"/>
</dbReference>
<organism evidence="3 4">
    <name type="scientific">Cucumis melo</name>
    <name type="common">Muskmelon</name>
    <dbReference type="NCBI Taxonomy" id="3656"/>
    <lineage>
        <taxon>Eukaryota</taxon>
        <taxon>Viridiplantae</taxon>
        <taxon>Streptophyta</taxon>
        <taxon>Embryophyta</taxon>
        <taxon>Tracheophyta</taxon>
        <taxon>Spermatophyta</taxon>
        <taxon>Magnoliopsida</taxon>
        <taxon>eudicotyledons</taxon>
        <taxon>Gunneridae</taxon>
        <taxon>Pentapetalae</taxon>
        <taxon>rosids</taxon>
        <taxon>fabids</taxon>
        <taxon>Cucurbitales</taxon>
        <taxon>Cucurbitaceae</taxon>
        <taxon>Benincaseae</taxon>
        <taxon>Cucumis</taxon>
    </lineage>
</organism>
<feature type="compositionally biased region" description="Basic and acidic residues" evidence="1">
    <location>
        <begin position="457"/>
        <end position="478"/>
    </location>
</feature>
<feature type="region of interest" description="Disordered" evidence="1">
    <location>
        <begin position="413"/>
        <end position="434"/>
    </location>
</feature>
<feature type="compositionally biased region" description="Basic and acidic residues" evidence="1">
    <location>
        <begin position="413"/>
        <end position="425"/>
    </location>
</feature>
<dbReference type="Pfam" id="PF09331">
    <property type="entry name" value="DUF1985"/>
    <property type="match status" value="1"/>
</dbReference>
<proteinExistence type="predicted"/>
<feature type="domain" description="DUF1985" evidence="2">
    <location>
        <begin position="104"/>
        <end position="239"/>
    </location>
</feature>
<sequence>MDKKKNIMESEPNEKCAKRVSTHEASSSKKKIKKEKGKQLIIPKEMWKSTLRITVYCNLQTSDHIIESLSPSCLDLFKEGPFGHLLNLKMTKIPLQLLAHLIRRQCVSTDNNVLLFNIEGNIVEFGLRDFCLITGLNCGEYPIEDVLDATEENESMVKQLFFRNNTSISRQELKTAFNYHCKYCTDEEELVKLANLYFLYNVLIPKQNHNMLDLKHVKMLDDKEKFRNYPWGRLCFSLTKQFIQNAVKSKRKSKNLETESKACAFLQGFPMVLAYWAYEILPQLASGYVTRIGKGCPRILNWESSEQLDWQDLEDNIFLEKNLSVVPIVASEEEMKSEYFRYFLELENDKLDEEACAMKESNMAKRISSLHEDIQDLKKQHKEDLECLKKGQEEIVRLLLSLTEVVNQRLSHKCESEKQSQEPLEKNPPPPISLEMIDADVDKEKEIEDNEETEEDDNHRENKSKMVHDTSNKVKVVQEKAKVKIMEIATNIEKARPKRQPKPSKKVLENVKEQKNVRGKKNDSPKPTRYSPRIRDLAPSFDLQISQL</sequence>
<evidence type="ECO:0000313" key="3">
    <source>
        <dbReference type="Proteomes" id="UP001652600"/>
    </source>
</evidence>
<dbReference type="PANTHER" id="PTHR48449">
    <property type="entry name" value="DUF1985 DOMAIN-CONTAINING PROTEIN"/>
    <property type="match status" value="1"/>
</dbReference>
<feature type="compositionally biased region" description="Basic and acidic residues" evidence="1">
    <location>
        <begin position="1"/>
        <end position="17"/>
    </location>
</feature>
<dbReference type="GeneID" id="127150975"/>
<feature type="compositionally biased region" description="Basic residues" evidence="1">
    <location>
        <begin position="496"/>
        <end position="505"/>
    </location>
</feature>
<evidence type="ECO:0000313" key="4">
    <source>
        <dbReference type="RefSeq" id="XP_050946006.1"/>
    </source>
</evidence>
<reference evidence="4" key="1">
    <citation type="submission" date="2025-08" db="UniProtKB">
        <authorList>
            <consortium name="RefSeq"/>
        </authorList>
    </citation>
    <scope>IDENTIFICATION</scope>
    <source>
        <tissue evidence="4">Stem</tissue>
    </source>
</reference>
<dbReference type="InterPro" id="IPR015410">
    <property type="entry name" value="DUF1985"/>
</dbReference>
<dbReference type="PANTHER" id="PTHR48449:SF1">
    <property type="entry name" value="DUF1985 DOMAIN-CONTAINING PROTEIN"/>
    <property type="match status" value="1"/>
</dbReference>
<evidence type="ECO:0000256" key="1">
    <source>
        <dbReference type="SAM" id="MobiDB-lite"/>
    </source>
</evidence>
<gene>
    <name evidence="4" type="primary">LOC127150975</name>
</gene>
<feature type="compositionally biased region" description="Basic and acidic residues" evidence="1">
    <location>
        <begin position="506"/>
        <end position="526"/>
    </location>
</feature>
<feature type="region of interest" description="Disordered" evidence="1">
    <location>
        <begin position="447"/>
        <end position="478"/>
    </location>
</feature>
<protein>
    <submittedName>
        <fullName evidence="4">Uncharacterized protein LOC127150975</fullName>
    </submittedName>
</protein>
<feature type="region of interest" description="Disordered" evidence="1">
    <location>
        <begin position="490"/>
        <end position="548"/>
    </location>
</feature>
<keyword evidence="3" id="KW-1185">Reference proteome</keyword>
<name>A0ABM3L7I8_CUCME</name>
<accession>A0ABM3L7I8</accession>